<proteinExistence type="predicted"/>
<feature type="chain" id="PRO_5004842528" description="Secreted protein" evidence="1">
    <location>
        <begin position="27"/>
        <end position="219"/>
    </location>
</feature>
<gene>
    <name evidence="2" type="ORF">H257_07451</name>
</gene>
<evidence type="ECO:0000256" key="1">
    <source>
        <dbReference type="SAM" id="SignalP"/>
    </source>
</evidence>
<sequence length="219" mass="24147">MHASTACMLRSMAVICAFIAWRSAWSAVTTLVRSCIRDVRNSSWSVPFLGLGLMIGSSPCMPRMNCGWLNSYMCPWRFMRRNPYELSCRAKLSNLMGLKYSGITLRSNVGTSYTANDVPLSVHPAMDGAHFSSMLYSFFMYKRGFSSTWRSASVSLVDDSKWSSWSSSRGRFKPPCCGCTRLGLQLSMSVRAPSGLSSGFVITATVVAADDGRGVCERD</sequence>
<evidence type="ECO:0008006" key="3">
    <source>
        <dbReference type="Google" id="ProtNLM"/>
    </source>
</evidence>
<reference evidence="2" key="1">
    <citation type="submission" date="2013-12" db="EMBL/GenBank/DDBJ databases">
        <title>The Genome Sequence of Aphanomyces astaci APO3.</title>
        <authorList>
            <consortium name="The Broad Institute Genomics Platform"/>
            <person name="Russ C."/>
            <person name="Tyler B."/>
            <person name="van West P."/>
            <person name="Dieguez-Uribeondo J."/>
            <person name="Young S.K."/>
            <person name="Zeng Q."/>
            <person name="Gargeya S."/>
            <person name="Fitzgerald M."/>
            <person name="Abouelleil A."/>
            <person name="Alvarado L."/>
            <person name="Chapman S.B."/>
            <person name="Gainer-Dewar J."/>
            <person name="Goldberg J."/>
            <person name="Griggs A."/>
            <person name="Gujja S."/>
            <person name="Hansen M."/>
            <person name="Howarth C."/>
            <person name="Imamovic A."/>
            <person name="Ireland A."/>
            <person name="Larimer J."/>
            <person name="McCowan C."/>
            <person name="Murphy C."/>
            <person name="Pearson M."/>
            <person name="Poon T.W."/>
            <person name="Priest M."/>
            <person name="Roberts A."/>
            <person name="Saif S."/>
            <person name="Shea T."/>
            <person name="Sykes S."/>
            <person name="Wortman J."/>
            <person name="Nusbaum C."/>
            <person name="Birren B."/>
        </authorList>
    </citation>
    <scope>NUCLEOTIDE SEQUENCE [LARGE SCALE GENOMIC DNA]</scope>
    <source>
        <strain evidence="2">APO3</strain>
    </source>
</reference>
<accession>W4GKK2</accession>
<dbReference type="EMBL" id="KI913128">
    <property type="protein sequence ID" value="ETV79443.1"/>
    <property type="molecule type" value="Genomic_DNA"/>
</dbReference>
<organism evidence="2">
    <name type="scientific">Aphanomyces astaci</name>
    <name type="common">Crayfish plague agent</name>
    <dbReference type="NCBI Taxonomy" id="112090"/>
    <lineage>
        <taxon>Eukaryota</taxon>
        <taxon>Sar</taxon>
        <taxon>Stramenopiles</taxon>
        <taxon>Oomycota</taxon>
        <taxon>Saprolegniomycetes</taxon>
        <taxon>Saprolegniales</taxon>
        <taxon>Verrucalvaceae</taxon>
        <taxon>Aphanomyces</taxon>
    </lineage>
</organism>
<dbReference type="RefSeq" id="XP_009831284.1">
    <property type="nucleotide sequence ID" value="XM_009832982.1"/>
</dbReference>
<protein>
    <recommendedName>
        <fullName evidence="3">Secreted protein</fullName>
    </recommendedName>
</protein>
<dbReference type="GeneID" id="20809447"/>
<evidence type="ECO:0000313" key="2">
    <source>
        <dbReference type="EMBL" id="ETV79443.1"/>
    </source>
</evidence>
<feature type="signal peptide" evidence="1">
    <location>
        <begin position="1"/>
        <end position="26"/>
    </location>
</feature>
<name>W4GKK2_APHAT</name>
<keyword evidence="1" id="KW-0732">Signal</keyword>
<dbReference type="VEuPathDB" id="FungiDB:H257_07451"/>
<dbReference type="AlphaFoldDB" id="W4GKK2"/>